<keyword evidence="1" id="KW-0732">Signal</keyword>
<reference evidence="2 3" key="1">
    <citation type="journal article" date="2015" name="Nature">
        <title>rRNA introns, odd ribosomes, and small enigmatic genomes across a large radiation of phyla.</title>
        <authorList>
            <person name="Brown C.T."/>
            <person name="Hug L.A."/>
            <person name="Thomas B.C."/>
            <person name="Sharon I."/>
            <person name="Castelle C.J."/>
            <person name="Singh A."/>
            <person name="Wilkins M.J."/>
            <person name="Williams K.H."/>
            <person name="Banfield J.F."/>
        </authorList>
    </citation>
    <scope>NUCLEOTIDE SEQUENCE [LARGE SCALE GENOMIC DNA]</scope>
</reference>
<evidence type="ECO:0000313" key="3">
    <source>
        <dbReference type="Proteomes" id="UP000033918"/>
    </source>
</evidence>
<protein>
    <submittedName>
        <fullName evidence="2">Uncharacterized protein</fullName>
    </submittedName>
</protein>
<comment type="caution">
    <text evidence="2">The sequence shown here is derived from an EMBL/GenBank/DDBJ whole genome shotgun (WGS) entry which is preliminary data.</text>
</comment>
<feature type="signal peptide" evidence="1">
    <location>
        <begin position="1"/>
        <end position="15"/>
    </location>
</feature>
<organism evidence="2 3">
    <name type="scientific">Candidatus Wolfebacteria bacterium GW2011_GWB1_41_12</name>
    <dbReference type="NCBI Taxonomy" id="1619006"/>
    <lineage>
        <taxon>Bacteria</taxon>
        <taxon>Candidatus Wolfeibacteriota</taxon>
    </lineage>
</organism>
<dbReference type="EMBL" id="LCAK01000013">
    <property type="protein sequence ID" value="KKR88235.1"/>
    <property type="molecule type" value="Genomic_DNA"/>
</dbReference>
<dbReference type="AlphaFoldDB" id="A0A0G0WUY0"/>
<name>A0A0G0WUY0_9BACT</name>
<accession>A0A0G0WUY0</accession>
<sequence length="113" mass="13068">MCFVASLAVALPVFARPQVTFSYGPGIVYMFWEGFPNTGFSLALNDYKFSRADSLIDTYDNFYVFRNVTPGRHYVHMKYGIGGFWSEPEHWEVNVPEVLGAASQKRCFWFLCW</sequence>
<proteinExistence type="predicted"/>
<evidence type="ECO:0000313" key="2">
    <source>
        <dbReference type="EMBL" id="KKR88235.1"/>
    </source>
</evidence>
<evidence type="ECO:0000256" key="1">
    <source>
        <dbReference type="SAM" id="SignalP"/>
    </source>
</evidence>
<feature type="chain" id="PRO_5012023088" evidence="1">
    <location>
        <begin position="16"/>
        <end position="113"/>
    </location>
</feature>
<dbReference type="Proteomes" id="UP000033918">
    <property type="component" value="Unassembled WGS sequence"/>
</dbReference>
<gene>
    <name evidence="2" type="ORF">UU38_C0013G0002</name>
</gene>